<evidence type="ECO:0000256" key="8">
    <source>
        <dbReference type="ARBA" id="ARBA00022475"/>
    </source>
</evidence>
<keyword evidence="8" id="KW-1003">Cell membrane</keyword>
<dbReference type="InterPro" id="IPR036667">
    <property type="entry name" value="PTS_IIB_sorbose-sp_sf"/>
</dbReference>
<evidence type="ECO:0000256" key="17">
    <source>
        <dbReference type="ARBA" id="ARBA00030229"/>
    </source>
</evidence>
<dbReference type="GO" id="GO:0016301">
    <property type="term" value="F:kinase activity"/>
    <property type="evidence" value="ECO:0007669"/>
    <property type="project" value="UniProtKB-KW"/>
</dbReference>
<keyword evidence="9" id="KW-0963">Cytoplasm</keyword>
<keyword evidence="12" id="KW-0808">Transferase</keyword>
<comment type="catalytic activity">
    <reaction evidence="1">
        <text>D-mannose(out) + N(pros)-phospho-L-histidyl-[protein] = D-mannose 6-phosphate(in) + L-histidyl-[protein]</text>
        <dbReference type="Rhea" id="RHEA:49232"/>
        <dbReference type="Rhea" id="RHEA-COMP:9745"/>
        <dbReference type="Rhea" id="RHEA-COMP:9746"/>
        <dbReference type="ChEBI" id="CHEBI:4208"/>
        <dbReference type="ChEBI" id="CHEBI:29979"/>
        <dbReference type="ChEBI" id="CHEBI:58735"/>
        <dbReference type="ChEBI" id="CHEBI:64837"/>
        <dbReference type="EC" id="2.7.1.191"/>
    </reaction>
</comment>
<dbReference type="CDD" id="cd00006">
    <property type="entry name" value="PTS_IIA_man"/>
    <property type="match status" value="1"/>
</dbReference>
<dbReference type="PROSITE" id="PS51101">
    <property type="entry name" value="PTS_EIIB_TYPE_4"/>
    <property type="match status" value="1"/>
</dbReference>
<accession>A0A6I2UDP3</accession>
<dbReference type="SUPFAM" id="SSF53062">
    <property type="entry name" value="PTS system fructose IIA component-like"/>
    <property type="match status" value="1"/>
</dbReference>
<keyword evidence="10" id="KW-0597">Phosphoprotein</keyword>
<dbReference type="GO" id="GO:0005737">
    <property type="term" value="C:cytoplasm"/>
    <property type="evidence" value="ECO:0007669"/>
    <property type="project" value="UniProtKB-SubCell"/>
</dbReference>
<comment type="function">
    <text evidence="16">The phosphoenolpyruvate-dependent sugar phosphotransferase system (sugar PTS), a major carbohydrate active transport system, catalyzes the phosphorylation of incoming sugar substrates concomitantly with their translocation across the cell membrane. The enzyme II ManXYZ PTS system is involved in mannose transport.</text>
</comment>
<evidence type="ECO:0000259" key="20">
    <source>
        <dbReference type="PROSITE" id="PS51101"/>
    </source>
</evidence>
<sequence length="328" mass="34656">MTGIILASHGGLAEGVKQSAGMVFGPQEDLVAVTLLPEDGPDKFREKLLAAVDSLSNKDEVIFLVDLLGGTPFNQSSAILNGHEDKWAIVTGLSLPMLITALGERMGDENISAHDMAKNILGPSREGVTVMPESLEPAPVAAAAAAPEAVGAIPEGTVLGDGHIKYVLARVDSRLLHGQVATSWTKSVKPDRIIVVSDAVAKDELRKGLITKAAPPGVKAHVVPLKKIIEVEKDPRFGATKAMLLFENPQDALAVIKAGVSIKQLNIGSMAHSVGKVLVNKVISMDQKDVDTFKELKKLGISFDVRKVPADAADNLDALIKKAEDGLK</sequence>
<dbReference type="InterPro" id="IPR036662">
    <property type="entry name" value="PTS_EIIA_man-typ_sf"/>
</dbReference>
<dbReference type="GO" id="GO:0009401">
    <property type="term" value="P:phosphoenolpyruvate-dependent sugar phosphotransferase system"/>
    <property type="evidence" value="ECO:0007669"/>
    <property type="project" value="UniProtKB-KW"/>
</dbReference>
<evidence type="ECO:0000256" key="7">
    <source>
        <dbReference type="ARBA" id="ARBA00022448"/>
    </source>
</evidence>
<evidence type="ECO:0000256" key="1">
    <source>
        <dbReference type="ARBA" id="ARBA00000514"/>
    </source>
</evidence>
<keyword evidence="15" id="KW-0472">Membrane</keyword>
<dbReference type="Proteomes" id="UP000433181">
    <property type="component" value="Unassembled WGS sequence"/>
</dbReference>
<protein>
    <recommendedName>
        <fullName evidence="6">PTS system mannose-specific EIIAB component</fullName>
        <ecNumber evidence="5">2.7.1.191</ecNumber>
    </recommendedName>
    <alternativeName>
        <fullName evidence="18">EIIAB-Man</fullName>
    </alternativeName>
    <alternativeName>
        <fullName evidence="17">EIII-Man</fullName>
    </alternativeName>
</protein>
<dbReference type="InterPro" id="IPR051471">
    <property type="entry name" value="Bacterial_PTS_sugar_comp"/>
</dbReference>
<keyword evidence="11" id="KW-0762">Sugar transport</keyword>
<comment type="subcellular location">
    <subcellularLocation>
        <location evidence="2">Cell membrane</location>
    </subcellularLocation>
    <subcellularLocation>
        <location evidence="3">Cytoplasm</location>
    </subcellularLocation>
</comment>
<evidence type="ECO:0000256" key="6">
    <source>
        <dbReference type="ARBA" id="ARBA00021685"/>
    </source>
</evidence>
<comment type="subunit">
    <text evidence="4">Homodimer.</text>
</comment>
<dbReference type="SUPFAM" id="SSF52728">
    <property type="entry name" value="PTS IIb component"/>
    <property type="match status" value="1"/>
</dbReference>
<dbReference type="CDD" id="cd00001">
    <property type="entry name" value="PTS_IIB_man"/>
    <property type="match status" value="1"/>
</dbReference>
<evidence type="ECO:0000313" key="22">
    <source>
        <dbReference type="Proteomes" id="UP000433181"/>
    </source>
</evidence>
<keyword evidence="13" id="KW-0598">Phosphotransferase system</keyword>
<dbReference type="GO" id="GO:0005886">
    <property type="term" value="C:plasma membrane"/>
    <property type="evidence" value="ECO:0007669"/>
    <property type="project" value="UniProtKB-SubCell"/>
</dbReference>
<organism evidence="21 22">
    <name type="scientific">Anaerovibrio slackiae</name>
    <dbReference type="NCBI Taxonomy" id="2652309"/>
    <lineage>
        <taxon>Bacteria</taxon>
        <taxon>Bacillati</taxon>
        <taxon>Bacillota</taxon>
        <taxon>Negativicutes</taxon>
        <taxon>Selenomonadales</taxon>
        <taxon>Selenomonadaceae</taxon>
        <taxon>Anaerovibrio</taxon>
    </lineage>
</organism>
<feature type="domain" description="PTS EIIB type-4" evidence="20">
    <location>
        <begin position="162"/>
        <end position="327"/>
    </location>
</feature>
<keyword evidence="22" id="KW-1185">Reference proteome</keyword>
<feature type="domain" description="PTS EIIA type-4" evidence="19">
    <location>
        <begin position="1"/>
        <end position="128"/>
    </location>
</feature>
<reference evidence="21 22" key="1">
    <citation type="submission" date="2019-08" db="EMBL/GenBank/DDBJ databases">
        <title>In-depth cultivation of the pig gut microbiome towards novel bacterial diversity and tailored functional studies.</title>
        <authorList>
            <person name="Wylensek D."/>
            <person name="Hitch T.C.A."/>
            <person name="Clavel T."/>
        </authorList>
    </citation>
    <scope>NUCLEOTIDE SEQUENCE [LARGE SCALE GENOMIC DNA]</scope>
    <source>
        <strain evidence="21 22">WCA-693-APC-5D-A</strain>
    </source>
</reference>
<evidence type="ECO:0000256" key="18">
    <source>
        <dbReference type="ARBA" id="ARBA00032197"/>
    </source>
</evidence>
<dbReference type="EC" id="2.7.1.191" evidence="5"/>
<evidence type="ECO:0000256" key="14">
    <source>
        <dbReference type="ARBA" id="ARBA00022777"/>
    </source>
</evidence>
<evidence type="ECO:0000256" key="12">
    <source>
        <dbReference type="ARBA" id="ARBA00022679"/>
    </source>
</evidence>
<comment type="caution">
    <text evidence="21">The sequence shown here is derived from an EMBL/GenBank/DDBJ whole genome shotgun (WGS) entry which is preliminary data.</text>
</comment>
<gene>
    <name evidence="21" type="primary">manX</name>
    <name evidence="21" type="ORF">FYJ84_07455</name>
</gene>
<name>A0A6I2UDP3_9FIRM</name>
<keyword evidence="14" id="KW-0418">Kinase</keyword>
<dbReference type="PANTHER" id="PTHR33799">
    <property type="entry name" value="PTS PERMEASE-RELATED-RELATED"/>
    <property type="match status" value="1"/>
</dbReference>
<evidence type="ECO:0000256" key="10">
    <source>
        <dbReference type="ARBA" id="ARBA00022553"/>
    </source>
</evidence>
<evidence type="ECO:0000256" key="3">
    <source>
        <dbReference type="ARBA" id="ARBA00004496"/>
    </source>
</evidence>
<dbReference type="AlphaFoldDB" id="A0A6I2UDP3"/>
<dbReference type="Pfam" id="PF03610">
    <property type="entry name" value="EIIA-man"/>
    <property type="match status" value="1"/>
</dbReference>
<dbReference type="Gene3D" id="3.40.50.510">
    <property type="entry name" value="Phosphotransferase system, mannose-type IIA component"/>
    <property type="match status" value="1"/>
</dbReference>
<evidence type="ECO:0000256" key="11">
    <source>
        <dbReference type="ARBA" id="ARBA00022597"/>
    </source>
</evidence>
<evidence type="ECO:0000256" key="16">
    <source>
        <dbReference type="ARBA" id="ARBA00023757"/>
    </source>
</evidence>
<evidence type="ECO:0000256" key="9">
    <source>
        <dbReference type="ARBA" id="ARBA00022490"/>
    </source>
</evidence>
<dbReference type="GeneID" id="96778750"/>
<evidence type="ECO:0000256" key="2">
    <source>
        <dbReference type="ARBA" id="ARBA00004236"/>
    </source>
</evidence>
<evidence type="ECO:0000313" key="21">
    <source>
        <dbReference type="EMBL" id="MSU08817.1"/>
    </source>
</evidence>
<dbReference type="GO" id="GO:0008982">
    <property type="term" value="F:protein-N(PI)-phosphohistidine-sugar phosphotransferase activity"/>
    <property type="evidence" value="ECO:0007669"/>
    <property type="project" value="InterPro"/>
</dbReference>
<dbReference type="Pfam" id="PF03830">
    <property type="entry name" value="PTSIIB_sorb"/>
    <property type="match status" value="1"/>
</dbReference>
<evidence type="ECO:0000256" key="4">
    <source>
        <dbReference type="ARBA" id="ARBA00011738"/>
    </source>
</evidence>
<keyword evidence="7" id="KW-0813">Transport</keyword>
<proteinExistence type="predicted"/>
<dbReference type="Gene3D" id="3.40.35.10">
    <property type="entry name" value="Phosphotransferase system, sorbose subfamily IIB component"/>
    <property type="match status" value="1"/>
</dbReference>
<evidence type="ECO:0000259" key="19">
    <source>
        <dbReference type="PROSITE" id="PS51096"/>
    </source>
</evidence>
<dbReference type="PROSITE" id="PS51096">
    <property type="entry name" value="PTS_EIIA_TYPE_4"/>
    <property type="match status" value="1"/>
</dbReference>
<dbReference type="PANTHER" id="PTHR33799:SF1">
    <property type="entry name" value="PTS SYSTEM MANNOSE-SPECIFIC EIIAB COMPONENT-RELATED"/>
    <property type="match status" value="1"/>
</dbReference>
<dbReference type="RefSeq" id="WP_154406973.1">
    <property type="nucleotide sequence ID" value="NZ_VUNR01000012.1"/>
</dbReference>
<evidence type="ECO:0000256" key="13">
    <source>
        <dbReference type="ARBA" id="ARBA00022683"/>
    </source>
</evidence>
<dbReference type="EMBL" id="VUNR01000012">
    <property type="protein sequence ID" value="MSU08817.1"/>
    <property type="molecule type" value="Genomic_DNA"/>
</dbReference>
<evidence type="ECO:0000256" key="5">
    <source>
        <dbReference type="ARBA" id="ARBA00011929"/>
    </source>
</evidence>
<dbReference type="InterPro" id="IPR004720">
    <property type="entry name" value="PTS_IIB_sorbose-sp"/>
</dbReference>
<dbReference type="InterPro" id="IPR004701">
    <property type="entry name" value="PTS_EIIA_man-typ"/>
</dbReference>
<evidence type="ECO:0000256" key="15">
    <source>
        <dbReference type="ARBA" id="ARBA00023136"/>
    </source>
</evidence>
<dbReference type="InterPro" id="IPR033887">
    <property type="entry name" value="PTS_IIA_man"/>
</dbReference>